<comment type="cofactor">
    <cofactor evidence="1">
        <name>Zn(2+)</name>
        <dbReference type="ChEBI" id="CHEBI:29105"/>
    </cofactor>
</comment>
<dbReference type="SUPFAM" id="SSF55486">
    <property type="entry name" value="Metalloproteases ('zincins'), catalytic domain"/>
    <property type="match status" value="1"/>
</dbReference>
<evidence type="ECO:0000256" key="1">
    <source>
        <dbReference type="ARBA" id="ARBA00001947"/>
    </source>
</evidence>
<dbReference type="PANTHER" id="PTHR10201">
    <property type="entry name" value="MATRIX METALLOPROTEINASE"/>
    <property type="match status" value="1"/>
</dbReference>
<evidence type="ECO:0000256" key="7">
    <source>
        <dbReference type="ARBA" id="ARBA00022833"/>
    </source>
</evidence>
<keyword evidence="11" id="KW-1185">Reference proteome</keyword>
<dbReference type="EMBL" id="JARPUR010000002">
    <property type="protein sequence ID" value="KAK4881896.1"/>
    <property type="molecule type" value="Genomic_DNA"/>
</dbReference>
<dbReference type="AlphaFoldDB" id="A0AAN7SAG5"/>
<keyword evidence="8" id="KW-0482">Metalloprotease</keyword>
<evidence type="ECO:0000256" key="8">
    <source>
        <dbReference type="ARBA" id="ARBA00023049"/>
    </source>
</evidence>
<evidence type="ECO:0000313" key="10">
    <source>
        <dbReference type="EMBL" id="KAK4881896.1"/>
    </source>
</evidence>
<evidence type="ECO:0000313" key="11">
    <source>
        <dbReference type="Proteomes" id="UP001353858"/>
    </source>
</evidence>
<proteinExistence type="inferred from homology"/>
<protein>
    <recommendedName>
        <fullName evidence="9">Peptidase M10 metallopeptidase domain-containing protein</fullName>
    </recommendedName>
</protein>
<dbReference type="InterPro" id="IPR024079">
    <property type="entry name" value="MetalloPept_cat_dom_sf"/>
</dbReference>
<dbReference type="Pfam" id="PF00413">
    <property type="entry name" value="Peptidase_M10"/>
    <property type="match status" value="1"/>
</dbReference>
<evidence type="ECO:0000256" key="4">
    <source>
        <dbReference type="ARBA" id="ARBA00022723"/>
    </source>
</evidence>
<gene>
    <name evidence="10" type="ORF">RN001_005215</name>
</gene>
<dbReference type="GO" id="GO:0008270">
    <property type="term" value="F:zinc ion binding"/>
    <property type="evidence" value="ECO:0007669"/>
    <property type="project" value="InterPro"/>
</dbReference>
<dbReference type="PANTHER" id="PTHR10201:SF291">
    <property type="entry name" value="MATRIX METALLOPROTEINASE 1, ISOFORM C-RELATED"/>
    <property type="match status" value="1"/>
</dbReference>
<evidence type="ECO:0000256" key="2">
    <source>
        <dbReference type="ARBA" id="ARBA00010370"/>
    </source>
</evidence>
<keyword evidence="3" id="KW-0645">Protease</keyword>
<dbReference type="Gene3D" id="3.40.390.10">
    <property type="entry name" value="Collagenase (Catalytic Domain)"/>
    <property type="match status" value="1"/>
</dbReference>
<sequence length="175" mass="20203">MWEKYANIKFEHTLNNPNILISFKNKIHSNENNNRKCGIPLVNSELAHAFFPSAYQNVTEIHLKSDIDWNEEISAISNKKLSLFLVLAHAIGIEHFAVSNALMFPYYKKPKEIFNAVNFTLSLDDLLAVENLYGKNKLEVLNIFCPNISILEQLRNLLLRLTLIEDKKDDDDDEI</sequence>
<evidence type="ECO:0000259" key="9">
    <source>
        <dbReference type="Pfam" id="PF00413"/>
    </source>
</evidence>
<evidence type="ECO:0000256" key="5">
    <source>
        <dbReference type="ARBA" id="ARBA00022729"/>
    </source>
</evidence>
<comment type="caution">
    <text evidence="10">The sequence shown here is derived from an EMBL/GenBank/DDBJ whole genome shotgun (WGS) entry which is preliminary data.</text>
</comment>
<keyword evidence="7" id="KW-0862">Zinc</keyword>
<keyword evidence="4" id="KW-0479">Metal-binding</keyword>
<accession>A0AAN7SAG5</accession>
<evidence type="ECO:0000256" key="6">
    <source>
        <dbReference type="ARBA" id="ARBA00022801"/>
    </source>
</evidence>
<dbReference type="Proteomes" id="UP001353858">
    <property type="component" value="Unassembled WGS sequence"/>
</dbReference>
<dbReference type="GO" id="GO:0030574">
    <property type="term" value="P:collagen catabolic process"/>
    <property type="evidence" value="ECO:0007669"/>
    <property type="project" value="TreeGrafter"/>
</dbReference>
<feature type="domain" description="Peptidase M10 metallopeptidase" evidence="9">
    <location>
        <begin position="1"/>
        <end position="134"/>
    </location>
</feature>
<dbReference type="GO" id="GO:0006508">
    <property type="term" value="P:proteolysis"/>
    <property type="evidence" value="ECO:0007669"/>
    <property type="project" value="UniProtKB-KW"/>
</dbReference>
<evidence type="ECO:0000256" key="3">
    <source>
        <dbReference type="ARBA" id="ARBA00022670"/>
    </source>
</evidence>
<organism evidence="10 11">
    <name type="scientific">Aquatica leii</name>
    <dbReference type="NCBI Taxonomy" id="1421715"/>
    <lineage>
        <taxon>Eukaryota</taxon>
        <taxon>Metazoa</taxon>
        <taxon>Ecdysozoa</taxon>
        <taxon>Arthropoda</taxon>
        <taxon>Hexapoda</taxon>
        <taxon>Insecta</taxon>
        <taxon>Pterygota</taxon>
        <taxon>Neoptera</taxon>
        <taxon>Endopterygota</taxon>
        <taxon>Coleoptera</taxon>
        <taxon>Polyphaga</taxon>
        <taxon>Elateriformia</taxon>
        <taxon>Elateroidea</taxon>
        <taxon>Lampyridae</taxon>
        <taxon>Luciolinae</taxon>
        <taxon>Aquatica</taxon>
    </lineage>
</organism>
<keyword evidence="6" id="KW-0378">Hydrolase</keyword>
<dbReference type="GO" id="GO:0005615">
    <property type="term" value="C:extracellular space"/>
    <property type="evidence" value="ECO:0007669"/>
    <property type="project" value="TreeGrafter"/>
</dbReference>
<dbReference type="GO" id="GO:0030198">
    <property type="term" value="P:extracellular matrix organization"/>
    <property type="evidence" value="ECO:0007669"/>
    <property type="project" value="TreeGrafter"/>
</dbReference>
<reference evidence="11" key="1">
    <citation type="submission" date="2023-01" db="EMBL/GenBank/DDBJ databases">
        <title>Key to firefly adult light organ development and bioluminescence: homeobox transcription factors regulate luciferase expression and transportation to peroxisome.</title>
        <authorList>
            <person name="Fu X."/>
        </authorList>
    </citation>
    <scope>NUCLEOTIDE SEQUENCE [LARGE SCALE GENOMIC DNA]</scope>
</reference>
<comment type="similarity">
    <text evidence="2">Belongs to the peptidase M10A family.</text>
</comment>
<name>A0AAN7SAG5_9COLE</name>
<dbReference type="GO" id="GO:0004222">
    <property type="term" value="F:metalloendopeptidase activity"/>
    <property type="evidence" value="ECO:0007669"/>
    <property type="project" value="InterPro"/>
</dbReference>
<dbReference type="InterPro" id="IPR001818">
    <property type="entry name" value="Pept_M10_metallopeptidase"/>
</dbReference>
<dbReference type="GO" id="GO:0031012">
    <property type="term" value="C:extracellular matrix"/>
    <property type="evidence" value="ECO:0007669"/>
    <property type="project" value="InterPro"/>
</dbReference>
<keyword evidence="5" id="KW-0732">Signal</keyword>